<dbReference type="RefSeq" id="WP_272777860.1">
    <property type="nucleotide sequence ID" value="NZ_JAQQLI010000022.1"/>
</dbReference>
<feature type="domain" description="FecR protein" evidence="1">
    <location>
        <begin position="123"/>
        <end position="212"/>
    </location>
</feature>
<dbReference type="Gene3D" id="3.55.50.30">
    <property type="match status" value="1"/>
</dbReference>
<accession>A0ABT5JBF8</accession>
<dbReference type="Pfam" id="PF16220">
    <property type="entry name" value="DUF4880"/>
    <property type="match status" value="1"/>
</dbReference>
<evidence type="ECO:0000259" key="1">
    <source>
        <dbReference type="Pfam" id="PF04773"/>
    </source>
</evidence>
<dbReference type="EMBL" id="JAQQLI010000022">
    <property type="protein sequence ID" value="MDC7787018.1"/>
    <property type="molecule type" value="Genomic_DNA"/>
</dbReference>
<evidence type="ECO:0000259" key="2">
    <source>
        <dbReference type="Pfam" id="PF16220"/>
    </source>
</evidence>
<dbReference type="Gene3D" id="2.60.120.1440">
    <property type="match status" value="1"/>
</dbReference>
<evidence type="ECO:0000313" key="4">
    <source>
        <dbReference type="Proteomes" id="UP001165652"/>
    </source>
</evidence>
<evidence type="ECO:0000313" key="3">
    <source>
        <dbReference type="EMBL" id="MDC7787018.1"/>
    </source>
</evidence>
<sequence length="324" mass="34471">MTDSDHTFLDHDPLKREALDWVVRLTSGTATVADADRLTAWRAAHPDHEAAFRDAVRTWKLLGDAARAAGAAPATAAPARRPAVLGRRALLVGSVAASVAAVAVLGRNPPLGLWPSFDELAADYRTAKGERRRIVLSDDVSVHLNTQSSVAVRTSPHRLSLVAGEAIVTCRAGAGEAVELVAGHGRVVAGEAEFSARLDGQTASVVCLEGDVVIHHGSRRLRLLRGQQARYSADGLDSAAPADVETATAWTNGLLVFKNRPLAEVIDEVNRYRPGRILVTRSELGGRLVNASFHIDRLDLIPAQIRDVFGVSVTELPGGLVLIG</sequence>
<reference evidence="3" key="2">
    <citation type="submission" date="2023-02" db="EMBL/GenBank/DDBJ databases">
        <authorList>
            <person name="Rayyan A."/>
            <person name="Meyer T."/>
            <person name="Kyndt J.A."/>
        </authorList>
    </citation>
    <scope>NUCLEOTIDE SEQUENCE</scope>
    <source>
        <strain evidence="3">DSM 9987</strain>
    </source>
</reference>
<organism evidence="3 4">
    <name type="scientific">Rhodoplanes tepidamans</name>
    <name type="common">Rhodoplanes cryptolactis</name>
    <dbReference type="NCBI Taxonomy" id="200616"/>
    <lineage>
        <taxon>Bacteria</taxon>
        <taxon>Pseudomonadati</taxon>
        <taxon>Pseudomonadota</taxon>
        <taxon>Alphaproteobacteria</taxon>
        <taxon>Hyphomicrobiales</taxon>
        <taxon>Nitrobacteraceae</taxon>
        <taxon>Rhodoplanes</taxon>
    </lineage>
</organism>
<gene>
    <name evidence="3" type="ORF">PQJ73_15095</name>
</gene>
<dbReference type="Pfam" id="PF04773">
    <property type="entry name" value="FecR"/>
    <property type="match status" value="1"/>
</dbReference>
<reference evidence="3" key="1">
    <citation type="journal article" date="2023" name="Microbiol Resour">
        <title>Genome Sequences of Rhodoplanes serenus and Two Thermotolerant Strains, Rhodoplanes tepidamans and 'Rhodoplanes cryptolactis,' Further Refine the Genus.</title>
        <authorList>
            <person name="Rayyan A.A."/>
            <person name="Kyndt J.A."/>
        </authorList>
    </citation>
    <scope>NUCLEOTIDE SEQUENCE</scope>
    <source>
        <strain evidence="3">DSM 9987</strain>
    </source>
</reference>
<dbReference type="PANTHER" id="PTHR30273:SF2">
    <property type="entry name" value="PROTEIN FECR"/>
    <property type="match status" value="1"/>
</dbReference>
<keyword evidence="4" id="KW-1185">Reference proteome</keyword>
<comment type="caution">
    <text evidence="3">The sequence shown here is derived from an EMBL/GenBank/DDBJ whole genome shotgun (WGS) entry which is preliminary data.</text>
</comment>
<protein>
    <submittedName>
        <fullName evidence="3">DUF4880 domain-containing protein</fullName>
    </submittedName>
</protein>
<feature type="domain" description="FecR N-terminal" evidence="2">
    <location>
        <begin position="16"/>
        <end position="57"/>
    </location>
</feature>
<dbReference type="Proteomes" id="UP001165652">
    <property type="component" value="Unassembled WGS sequence"/>
</dbReference>
<dbReference type="InterPro" id="IPR006860">
    <property type="entry name" value="FecR"/>
</dbReference>
<dbReference type="PIRSF" id="PIRSF018266">
    <property type="entry name" value="FecR"/>
    <property type="match status" value="1"/>
</dbReference>
<dbReference type="InterPro" id="IPR032623">
    <property type="entry name" value="FecR_N"/>
</dbReference>
<name>A0ABT5JBF8_RHOTP</name>
<proteinExistence type="predicted"/>
<dbReference type="InterPro" id="IPR012373">
    <property type="entry name" value="Ferrdict_sens_TM"/>
</dbReference>
<dbReference type="PANTHER" id="PTHR30273">
    <property type="entry name" value="PERIPLASMIC SIGNAL SENSOR AND SIGMA FACTOR ACTIVATOR FECR-RELATED"/>
    <property type="match status" value="1"/>
</dbReference>